<dbReference type="EMBL" id="CAIJEO010000003">
    <property type="protein sequence ID" value="CAD0089585.1"/>
    <property type="molecule type" value="Genomic_DNA"/>
</dbReference>
<dbReference type="EC" id="3.1.26.4" evidence="3"/>
<dbReference type="Gene3D" id="3.30.420.10">
    <property type="entry name" value="Ribonuclease H-like superfamily/Ribonuclease H"/>
    <property type="match status" value="1"/>
</dbReference>
<dbReference type="AlphaFoldDB" id="A0A9N8PJR4"/>
<evidence type="ECO:0000256" key="7">
    <source>
        <dbReference type="ARBA" id="ARBA00022801"/>
    </source>
</evidence>
<evidence type="ECO:0000313" key="12">
    <source>
        <dbReference type="Proteomes" id="UP000714618"/>
    </source>
</evidence>
<comment type="catalytic activity">
    <reaction evidence="1">
        <text>Endonucleolytic cleavage to 5'-phosphomonoester.</text>
        <dbReference type="EC" id="3.1.26.4"/>
    </reaction>
</comment>
<dbReference type="GO" id="GO:0046872">
    <property type="term" value="F:metal ion binding"/>
    <property type="evidence" value="ECO:0007669"/>
    <property type="project" value="UniProtKB-KW"/>
</dbReference>
<evidence type="ECO:0000256" key="1">
    <source>
        <dbReference type="ARBA" id="ARBA00000077"/>
    </source>
</evidence>
<evidence type="ECO:0000313" key="10">
    <source>
        <dbReference type="EMBL" id="CAD0095915.1"/>
    </source>
</evidence>
<accession>A0A9N8PJR4</accession>
<sequence length="514" mass="58016">MPLRFKQDIIDPSQSVKILGVIMDQGLRYKEHVAGKADKAYKAALALKRLQGLRPSSMRQLFSATVAPVMDYASSIWYLAVSDKTLATLERAQRVAAQAIIGGFRTMGLNAAVMEAGMATTRQRLHEQTLRFWIGIHKLDESHIHHKLAKYKGKKRFISPLRKAAVLFKSIKARQADKIPTVGCEPWVPKPRVYILDKEKAKQAAVAEYATVDFYTDGSVRKGRAGIGIWTSTWEVSKLVGREEDTNVHHTELLAIWMAIKGIPDDMNSQVRIRVFSDSQGALQSIQSPKINDSINLVMKIREKIRKGTFSLHWVPGHEGIAGNERANELAQMATEESQPMPAPAATVPISVIHNRGKAAGFKPKQEKFYGAKTGKYLQRIDKALPGKHTRKLYDALNRTDASILAQLRTNISRLNTYLHKIKVAETDKCECGVLETVQHFLFFCPRWRQQRQDMKSAHGRRFCNISYALGGYSDHKENGKIVDGEKDKWRPDWQAVKSTIEFAKATGRLQYQR</sequence>
<evidence type="ECO:0000256" key="2">
    <source>
        <dbReference type="ARBA" id="ARBA00005300"/>
    </source>
</evidence>
<keyword evidence="7" id="KW-0378">Hydrolase</keyword>
<dbReference type="PROSITE" id="PS50879">
    <property type="entry name" value="RNASE_H_1"/>
    <property type="match status" value="1"/>
</dbReference>
<keyword evidence="5" id="KW-0479">Metal-binding</keyword>
<evidence type="ECO:0000256" key="3">
    <source>
        <dbReference type="ARBA" id="ARBA00012180"/>
    </source>
</evidence>
<dbReference type="GO" id="GO:0043137">
    <property type="term" value="P:DNA replication, removal of RNA primer"/>
    <property type="evidence" value="ECO:0007669"/>
    <property type="project" value="TreeGrafter"/>
</dbReference>
<dbReference type="InterPro" id="IPR036397">
    <property type="entry name" value="RNaseH_sf"/>
</dbReference>
<dbReference type="GO" id="GO:0003676">
    <property type="term" value="F:nucleic acid binding"/>
    <property type="evidence" value="ECO:0007669"/>
    <property type="project" value="InterPro"/>
</dbReference>
<evidence type="ECO:0000256" key="5">
    <source>
        <dbReference type="ARBA" id="ARBA00022723"/>
    </source>
</evidence>
<evidence type="ECO:0000256" key="6">
    <source>
        <dbReference type="ARBA" id="ARBA00022759"/>
    </source>
</evidence>
<dbReference type="GO" id="GO:0004523">
    <property type="term" value="F:RNA-DNA hybrid ribonuclease activity"/>
    <property type="evidence" value="ECO:0007669"/>
    <property type="project" value="UniProtKB-EC"/>
</dbReference>
<dbReference type="PANTHER" id="PTHR10642:SF26">
    <property type="entry name" value="RIBONUCLEASE H1"/>
    <property type="match status" value="1"/>
</dbReference>
<dbReference type="InterPro" id="IPR050092">
    <property type="entry name" value="RNase_H"/>
</dbReference>
<evidence type="ECO:0000313" key="9">
    <source>
        <dbReference type="EMBL" id="CAD0089585.1"/>
    </source>
</evidence>
<dbReference type="OrthoDB" id="3261222at2759"/>
<name>A0A9N8PJR4_9PEZI</name>
<gene>
    <name evidence="9" type="ORF">AWRI4233_LOCUS2412</name>
    <name evidence="10" type="ORF">AWRI4233_LOCUS5369</name>
    <name evidence="11" type="ORF">AWRI4233_LOCUS7169</name>
</gene>
<evidence type="ECO:0000259" key="8">
    <source>
        <dbReference type="PROSITE" id="PS50879"/>
    </source>
</evidence>
<keyword evidence="4" id="KW-0540">Nuclease</keyword>
<comment type="similarity">
    <text evidence="2">Belongs to the RNase H family.</text>
</comment>
<dbReference type="SUPFAM" id="SSF53098">
    <property type="entry name" value="Ribonuclease H-like"/>
    <property type="match status" value="1"/>
</dbReference>
<dbReference type="Proteomes" id="UP000714618">
    <property type="component" value="Unassembled WGS sequence"/>
</dbReference>
<dbReference type="CDD" id="cd09276">
    <property type="entry name" value="Rnase_HI_RT_non_LTR"/>
    <property type="match status" value="1"/>
</dbReference>
<reference evidence="11" key="1">
    <citation type="submission" date="2020-06" db="EMBL/GenBank/DDBJ databases">
        <authorList>
            <person name="Onetto C."/>
        </authorList>
    </citation>
    <scope>NUCLEOTIDE SEQUENCE</scope>
</reference>
<protein>
    <recommendedName>
        <fullName evidence="3">ribonuclease H</fullName>
        <ecNumber evidence="3">3.1.26.4</ecNumber>
    </recommendedName>
</protein>
<feature type="domain" description="RNase H type-1" evidence="8">
    <location>
        <begin position="208"/>
        <end position="336"/>
    </location>
</feature>
<dbReference type="Pfam" id="PF00075">
    <property type="entry name" value="RNase_H"/>
    <property type="match status" value="1"/>
</dbReference>
<keyword evidence="12" id="KW-1185">Reference proteome</keyword>
<dbReference type="InterPro" id="IPR002156">
    <property type="entry name" value="RNaseH_domain"/>
</dbReference>
<dbReference type="InterPro" id="IPR012337">
    <property type="entry name" value="RNaseH-like_sf"/>
</dbReference>
<dbReference type="EMBL" id="CAIJEO010000007">
    <property type="protein sequence ID" value="CAD0095915.1"/>
    <property type="molecule type" value="Genomic_DNA"/>
</dbReference>
<evidence type="ECO:0000256" key="4">
    <source>
        <dbReference type="ARBA" id="ARBA00022722"/>
    </source>
</evidence>
<evidence type="ECO:0000313" key="11">
    <source>
        <dbReference type="EMBL" id="CAD0098345.1"/>
    </source>
</evidence>
<proteinExistence type="inferred from homology"/>
<dbReference type="EMBL" id="CAIJEO010000009">
    <property type="protein sequence ID" value="CAD0098345.1"/>
    <property type="molecule type" value="Genomic_DNA"/>
</dbReference>
<dbReference type="PANTHER" id="PTHR10642">
    <property type="entry name" value="RIBONUCLEASE H1"/>
    <property type="match status" value="1"/>
</dbReference>
<keyword evidence="6" id="KW-0255">Endonuclease</keyword>
<comment type="caution">
    <text evidence="11">The sequence shown here is derived from an EMBL/GenBank/DDBJ whole genome shotgun (WGS) entry which is preliminary data.</text>
</comment>
<organism evidence="11 12">
    <name type="scientific">Aureobasidium mustum</name>
    <dbReference type="NCBI Taxonomy" id="2773714"/>
    <lineage>
        <taxon>Eukaryota</taxon>
        <taxon>Fungi</taxon>
        <taxon>Dikarya</taxon>
        <taxon>Ascomycota</taxon>
        <taxon>Pezizomycotina</taxon>
        <taxon>Dothideomycetes</taxon>
        <taxon>Dothideomycetidae</taxon>
        <taxon>Dothideales</taxon>
        <taxon>Saccotheciaceae</taxon>
        <taxon>Aureobasidium</taxon>
    </lineage>
</organism>